<sequence>MVLASLHCCDSDLATRPPSSSRIKIYIGTLAVNCIGSSKGVTTQKMIHSNSQVYPLGLEPRTNALLPHHPMKYSTPLAKVVY</sequence>
<name>A0AAE1EW27_PETCI</name>
<evidence type="ECO:0000313" key="1">
    <source>
        <dbReference type="EMBL" id="KAK3862725.1"/>
    </source>
</evidence>
<organism evidence="1 2">
    <name type="scientific">Petrolisthes cinctipes</name>
    <name type="common">Flat porcelain crab</name>
    <dbReference type="NCBI Taxonomy" id="88211"/>
    <lineage>
        <taxon>Eukaryota</taxon>
        <taxon>Metazoa</taxon>
        <taxon>Ecdysozoa</taxon>
        <taxon>Arthropoda</taxon>
        <taxon>Crustacea</taxon>
        <taxon>Multicrustacea</taxon>
        <taxon>Malacostraca</taxon>
        <taxon>Eumalacostraca</taxon>
        <taxon>Eucarida</taxon>
        <taxon>Decapoda</taxon>
        <taxon>Pleocyemata</taxon>
        <taxon>Anomura</taxon>
        <taxon>Galatheoidea</taxon>
        <taxon>Porcellanidae</taxon>
        <taxon>Petrolisthes</taxon>
    </lineage>
</organism>
<proteinExistence type="predicted"/>
<protein>
    <submittedName>
        <fullName evidence="1">Uncharacterized protein</fullName>
    </submittedName>
</protein>
<dbReference type="Proteomes" id="UP001286313">
    <property type="component" value="Unassembled WGS sequence"/>
</dbReference>
<reference evidence="1" key="1">
    <citation type="submission" date="2023-10" db="EMBL/GenBank/DDBJ databases">
        <title>Genome assemblies of two species of porcelain crab, Petrolisthes cinctipes and Petrolisthes manimaculis (Anomura: Porcellanidae).</title>
        <authorList>
            <person name="Angst P."/>
        </authorList>
    </citation>
    <scope>NUCLEOTIDE SEQUENCE</scope>
    <source>
        <strain evidence="1">PB745_01</strain>
        <tissue evidence="1">Gill</tissue>
    </source>
</reference>
<gene>
    <name evidence="1" type="ORF">Pcinc_031440</name>
</gene>
<comment type="caution">
    <text evidence="1">The sequence shown here is derived from an EMBL/GenBank/DDBJ whole genome shotgun (WGS) entry which is preliminary data.</text>
</comment>
<accession>A0AAE1EW27</accession>
<keyword evidence="2" id="KW-1185">Reference proteome</keyword>
<evidence type="ECO:0000313" key="2">
    <source>
        <dbReference type="Proteomes" id="UP001286313"/>
    </source>
</evidence>
<dbReference type="EMBL" id="JAWQEG010004173">
    <property type="protein sequence ID" value="KAK3862725.1"/>
    <property type="molecule type" value="Genomic_DNA"/>
</dbReference>
<dbReference type="AlphaFoldDB" id="A0AAE1EW27"/>